<dbReference type="SUPFAM" id="SSF53822">
    <property type="entry name" value="Periplasmic binding protein-like I"/>
    <property type="match status" value="1"/>
</dbReference>
<dbReference type="InterPro" id="IPR028082">
    <property type="entry name" value="Peripla_BP_I"/>
</dbReference>
<organism evidence="4 5">
    <name type="scientific">Pseudodesulfovibrio sediminis</name>
    <dbReference type="NCBI Taxonomy" id="2810563"/>
    <lineage>
        <taxon>Bacteria</taxon>
        <taxon>Pseudomonadati</taxon>
        <taxon>Thermodesulfobacteriota</taxon>
        <taxon>Desulfovibrionia</taxon>
        <taxon>Desulfovibrionales</taxon>
        <taxon>Desulfovibrionaceae</taxon>
    </lineage>
</organism>
<dbReference type="Pfam" id="PF13458">
    <property type="entry name" value="Peripla_BP_6"/>
    <property type="match status" value="1"/>
</dbReference>
<protein>
    <submittedName>
        <fullName evidence="4">Branched-chain amino acid ABC transporter substrate-binding protein</fullName>
    </submittedName>
</protein>
<gene>
    <name evidence="4" type="ORF">PSDVSF_09220</name>
</gene>
<dbReference type="EMBL" id="AP024485">
    <property type="protein sequence ID" value="BCS87680.1"/>
    <property type="molecule type" value="Genomic_DNA"/>
</dbReference>
<dbReference type="InterPro" id="IPR028081">
    <property type="entry name" value="Leu-bd"/>
</dbReference>
<accession>A0ABN6ER29</accession>
<evidence type="ECO:0000313" key="4">
    <source>
        <dbReference type="EMBL" id="BCS87680.1"/>
    </source>
</evidence>
<dbReference type="PANTHER" id="PTHR30483:SF6">
    <property type="entry name" value="PERIPLASMIC BINDING PROTEIN OF ABC TRANSPORTER FOR NATURAL AMINO ACIDS"/>
    <property type="match status" value="1"/>
</dbReference>
<feature type="domain" description="Leucine-binding protein" evidence="3">
    <location>
        <begin position="39"/>
        <end position="375"/>
    </location>
</feature>
<sequence length="386" mass="41291">MRVLSIRTASETLVPAGLMLFMAFCLVAFMAAPTLAAQSIKIGMITGKTGKAGTSNKISFSGARFAVKTINDEGGILGRPVELLEYDNLSTAEGSAGAARQALADGAVAVVGCNWSSHSLAMARVLQKAGVPMVSHSSTNPAVTQVGNYIFRACFTDSFQGQGLAHFALTRLNSVTAVVLEDTSRTYSTGLAETFTKAFEAGGGRIVWKGEYTQDDYRVDDMLQAVSEHAPDVLFVPGGYADVAAFFGAAARYGIRSARISGDGIGIKLFEYIGDKAEDVYYSGHWSRWVNSKQSKDFVRRYEAEVGTVSQDTIALAYDSVMLIKDAIERAEGTTPAAIRDGLATTSGFMGVTGTIRFDDNGDPIKSLVINRLKFGGRLYLEQIDP</sequence>
<dbReference type="Proteomes" id="UP001053296">
    <property type="component" value="Chromosome"/>
</dbReference>
<dbReference type="CDD" id="cd06347">
    <property type="entry name" value="PBP1_ABC_LivK_ligand_binding-like"/>
    <property type="match status" value="1"/>
</dbReference>
<proteinExistence type="inferred from homology"/>
<keyword evidence="2" id="KW-0732">Signal</keyword>
<dbReference type="RefSeq" id="WP_229594168.1">
    <property type="nucleotide sequence ID" value="NZ_AP024485.1"/>
</dbReference>
<evidence type="ECO:0000259" key="3">
    <source>
        <dbReference type="Pfam" id="PF13458"/>
    </source>
</evidence>
<dbReference type="Gene3D" id="3.40.50.2300">
    <property type="match status" value="2"/>
</dbReference>
<keyword evidence="5" id="KW-1185">Reference proteome</keyword>
<comment type="similarity">
    <text evidence="1">Belongs to the leucine-binding protein family.</text>
</comment>
<reference evidence="4" key="1">
    <citation type="journal article" date="2022" name="Arch. Microbiol.">
        <title>Pseudodesulfovibrio sediminis sp. nov., a mesophilic and neutrophilic sulfate-reducing bacterium isolated from sediment of a brackish lake.</title>
        <authorList>
            <person name="Takahashi A."/>
            <person name="Kojima H."/>
            <person name="Watanabe M."/>
            <person name="Fukui M."/>
        </authorList>
    </citation>
    <scope>NUCLEOTIDE SEQUENCE</scope>
    <source>
        <strain evidence="4">SF6</strain>
    </source>
</reference>
<evidence type="ECO:0000313" key="5">
    <source>
        <dbReference type="Proteomes" id="UP001053296"/>
    </source>
</evidence>
<dbReference type="PANTHER" id="PTHR30483">
    <property type="entry name" value="LEUCINE-SPECIFIC-BINDING PROTEIN"/>
    <property type="match status" value="1"/>
</dbReference>
<evidence type="ECO:0000256" key="2">
    <source>
        <dbReference type="ARBA" id="ARBA00022729"/>
    </source>
</evidence>
<name>A0ABN6ER29_9BACT</name>
<evidence type="ECO:0000256" key="1">
    <source>
        <dbReference type="ARBA" id="ARBA00010062"/>
    </source>
</evidence>
<dbReference type="InterPro" id="IPR051010">
    <property type="entry name" value="BCAA_transport"/>
</dbReference>